<organism evidence="3 4">
    <name type="scientific">Denticeps clupeoides</name>
    <name type="common">denticle herring</name>
    <dbReference type="NCBI Taxonomy" id="299321"/>
    <lineage>
        <taxon>Eukaryota</taxon>
        <taxon>Metazoa</taxon>
        <taxon>Chordata</taxon>
        <taxon>Craniata</taxon>
        <taxon>Vertebrata</taxon>
        <taxon>Euteleostomi</taxon>
        <taxon>Actinopterygii</taxon>
        <taxon>Neopterygii</taxon>
        <taxon>Teleostei</taxon>
        <taxon>Clupei</taxon>
        <taxon>Clupeiformes</taxon>
        <taxon>Denticipitoidei</taxon>
        <taxon>Denticipitidae</taxon>
        <taxon>Denticeps</taxon>
    </lineage>
</organism>
<evidence type="ECO:0000313" key="4">
    <source>
        <dbReference type="Proteomes" id="UP000694580"/>
    </source>
</evidence>
<dbReference type="InterPro" id="IPR042398">
    <property type="entry name" value="BCL2L13"/>
</dbReference>
<dbReference type="GO" id="GO:0006915">
    <property type="term" value="P:apoptotic process"/>
    <property type="evidence" value="ECO:0007669"/>
    <property type="project" value="InterPro"/>
</dbReference>
<reference evidence="3" key="3">
    <citation type="submission" date="2025-09" db="UniProtKB">
        <authorList>
            <consortium name="Ensembl"/>
        </authorList>
    </citation>
    <scope>IDENTIFICATION</scope>
</reference>
<evidence type="ECO:0000256" key="1">
    <source>
        <dbReference type="SAM" id="MobiDB-lite"/>
    </source>
</evidence>
<keyword evidence="2" id="KW-1133">Transmembrane helix</keyword>
<dbReference type="AlphaFoldDB" id="A0AAY4E5W8"/>
<dbReference type="GO" id="GO:0016020">
    <property type="term" value="C:membrane"/>
    <property type="evidence" value="ECO:0007669"/>
    <property type="project" value="TreeGrafter"/>
</dbReference>
<dbReference type="PANTHER" id="PTHR15758:SF2">
    <property type="entry name" value="BCL-2-LIKE PROTEIN 13"/>
    <property type="match status" value="1"/>
</dbReference>
<dbReference type="Ensembl" id="ENSDCDT00010063529.1">
    <property type="protein sequence ID" value="ENSDCDP00010053033.1"/>
    <property type="gene ID" value="ENSDCDG00010030873.1"/>
</dbReference>
<reference evidence="3" key="2">
    <citation type="submission" date="2025-08" db="UniProtKB">
        <authorList>
            <consortium name="Ensembl"/>
        </authorList>
    </citation>
    <scope>IDENTIFICATION</scope>
</reference>
<evidence type="ECO:0000313" key="3">
    <source>
        <dbReference type="Ensembl" id="ENSDCDP00010053033.1"/>
    </source>
</evidence>
<evidence type="ECO:0000256" key="2">
    <source>
        <dbReference type="SAM" id="Phobius"/>
    </source>
</evidence>
<reference evidence="3 4" key="1">
    <citation type="submission" date="2020-06" db="EMBL/GenBank/DDBJ databases">
        <authorList>
            <consortium name="Wellcome Sanger Institute Data Sharing"/>
        </authorList>
    </citation>
    <scope>NUCLEOTIDE SEQUENCE [LARGE SCALE GENOMIC DNA]</scope>
</reference>
<sequence length="504" mass="53446">MAAFGPASMAVPEGFRYETKYVVLSYLGLLPTSRRRAALGSSSVAEERARLSRMKSEVEDELRRLQEDIAASFSTTGFDTQLSPVFAPADPERSVEDSLAAVGDRVTQDLQPHLDSVLQTLLGSSLDYEGFRSAVLELGSHTQSGWNQVLVPLLLLQELFVGGGALGSLLSMGVRFLEETQTEFILKQGGWGSVFSLDEAEDAGVIIAEDSNDIYILSGDQAPDGLSPPASLLPTTAAHGGEPGSWRTESFPASGHESWAHVSAMDPEDAKSLDSNEGAALAEERSENNSSNSDIVHVEREEAEQLAEGEELQESMLSVLGSESELAALREELKDEGDAIGKSPTPPFIPEEPLLELEEPVVIVETPASLLEASPTPIEVESAIMSEVPVMLHLVNTSTLSELQTESPAVVPVVEEPAPPPPPVQTKEEPKPEADPESAQAPAAGSEVTPPADPPVHSGPLEPKLEPESNAEPEPAGLPAFLYGGAALVAIAAVTCAILAYRKK</sequence>
<dbReference type="GO" id="GO:0042981">
    <property type="term" value="P:regulation of apoptotic process"/>
    <property type="evidence" value="ECO:0007669"/>
    <property type="project" value="InterPro"/>
</dbReference>
<dbReference type="Gene3D" id="1.10.437.10">
    <property type="entry name" value="Blc2-like"/>
    <property type="match status" value="1"/>
</dbReference>
<keyword evidence="4" id="KW-1185">Reference proteome</keyword>
<keyword evidence="2" id="KW-0812">Transmembrane</keyword>
<feature type="transmembrane region" description="Helical" evidence="2">
    <location>
        <begin position="480"/>
        <end position="501"/>
    </location>
</feature>
<dbReference type="InterPro" id="IPR036834">
    <property type="entry name" value="Bcl-2-like_sf"/>
</dbReference>
<proteinExistence type="predicted"/>
<dbReference type="SUPFAM" id="SSF56854">
    <property type="entry name" value="Bcl-2 inhibitors of programmed cell death"/>
    <property type="match status" value="1"/>
</dbReference>
<dbReference type="GeneTree" id="ENSGT00390000015552"/>
<feature type="region of interest" description="Disordered" evidence="1">
    <location>
        <begin position="406"/>
        <end position="478"/>
    </location>
</feature>
<gene>
    <name evidence="3" type="primary">BCL2L13</name>
</gene>
<feature type="region of interest" description="Disordered" evidence="1">
    <location>
        <begin position="226"/>
        <end position="301"/>
    </location>
</feature>
<name>A0AAY4E5W8_9TELE</name>
<dbReference type="Proteomes" id="UP000694580">
    <property type="component" value="Chromosome 17"/>
</dbReference>
<dbReference type="PANTHER" id="PTHR15758">
    <property type="entry name" value="BCL-2-LIKE PROTEIN 13"/>
    <property type="match status" value="1"/>
</dbReference>
<evidence type="ECO:0008006" key="5">
    <source>
        <dbReference type="Google" id="ProtNLM"/>
    </source>
</evidence>
<accession>A0AAY4E5W8</accession>
<keyword evidence="2" id="KW-0472">Membrane</keyword>
<protein>
    <recommendedName>
        <fullName evidence="5">Bcl-2-like protein 13</fullName>
    </recommendedName>
</protein>
<dbReference type="GO" id="GO:0005739">
    <property type="term" value="C:mitochondrion"/>
    <property type="evidence" value="ECO:0007669"/>
    <property type="project" value="TreeGrafter"/>
</dbReference>